<dbReference type="PROSITE" id="PS50021">
    <property type="entry name" value="CH"/>
    <property type="match status" value="1"/>
</dbReference>
<gene>
    <name evidence="9" type="ORF">GRJ2_002666600</name>
</gene>
<dbReference type="AlphaFoldDB" id="A0ABC9XW63"/>
<evidence type="ECO:0000256" key="2">
    <source>
        <dbReference type="ARBA" id="ARBA00022553"/>
    </source>
</evidence>
<feature type="domain" description="C2 NT-type" evidence="7">
    <location>
        <begin position="8"/>
        <end position="156"/>
    </location>
</feature>
<dbReference type="EMBL" id="BAAFJT010000035">
    <property type="protein sequence ID" value="GAB0202010.1"/>
    <property type="molecule type" value="Genomic_DNA"/>
</dbReference>
<feature type="domain" description="BMERB" evidence="8">
    <location>
        <begin position="383"/>
        <end position="535"/>
    </location>
</feature>
<accession>A0ABC9XW63</accession>
<evidence type="ECO:0000259" key="8">
    <source>
        <dbReference type="PROSITE" id="PS51848"/>
    </source>
</evidence>
<dbReference type="Proteomes" id="UP001623348">
    <property type="component" value="Unassembled WGS sequence"/>
</dbReference>
<evidence type="ECO:0000256" key="3">
    <source>
        <dbReference type="ARBA" id="ARBA00022753"/>
    </source>
</evidence>
<dbReference type="Pfam" id="PF00307">
    <property type="entry name" value="CH"/>
    <property type="match status" value="1"/>
</dbReference>
<dbReference type="PROSITE" id="PS51840">
    <property type="entry name" value="C2_NT"/>
    <property type="match status" value="1"/>
</dbReference>
<dbReference type="Pfam" id="PF10358">
    <property type="entry name" value="NT-C2"/>
    <property type="match status" value="1"/>
</dbReference>
<dbReference type="InterPro" id="IPR001715">
    <property type="entry name" value="CH_dom"/>
</dbReference>
<keyword evidence="4" id="KW-0175">Coiled coil</keyword>
<name>A0ABC9XW63_GRUJA</name>
<dbReference type="InterPro" id="IPR022735">
    <property type="entry name" value="bMERB_dom"/>
</dbReference>
<dbReference type="PANTHER" id="PTHR23167:SF42">
    <property type="entry name" value="EH DOMAIN-BINDING PROTEIN 1-LIKE PROTEIN 1"/>
    <property type="match status" value="1"/>
</dbReference>
<keyword evidence="2" id="KW-0597">Phosphoprotein</keyword>
<evidence type="ECO:0000259" key="6">
    <source>
        <dbReference type="PROSITE" id="PS50021"/>
    </source>
</evidence>
<dbReference type="FunFam" id="1.10.418.10:FF:000023">
    <property type="entry name" value="EH domain-binding protein 1 isoform X1"/>
    <property type="match status" value="1"/>
</dbReference>
<evidence type="ECO:0000256" key="4">
    <source>
        <dbReference type="ARBA" id="ARBA00023054"/>
    </source>
</evidence>
<feature type="compositionally biased region" description="Pro residues" evidence="5">
    <location>
        <begin position="215"/>
        <end position="232"/>
    </location>
</feature>
<dbReference type="InterPro" id="IPR050540">
    <property type="entry name" value="F-actin_Monoox_Mical"/>
</dbReference>
<comment type="subcellular location">
    <subcellularLocation>
        <location evidence="1">Endosome</location>
    </subcellularLocation>
</comment>
<dbReference type="InterPro" id="IPR019448">
    <property type="entry name" value="NT-C2"/>
</dbReference>
<proteinExistence type="predicted"/>
<comment type="caution">
    <text evidence="9">The sequence shown here is derived from an EMBL/GenBank/DDBJ whole genome shotgun (WGS) entry which is preliminary data.</text>
</comment>
<evidence type="ECO:0000313" key="10">
    <source>
        <dbReference type="Proteomes" id="UP001623348"/>
    </source>
</evidence>
<reference evidence="9 10" key="1">
    <citation type="submission" date="2024-06" db="EMBL/GenBank/DDBJ databases">
        <title>The draft genome of Grus japonensis, version 3.</title>
        <authorList>
            <person name="Nabeshima K."/>
            <person name="Suzuki S."/>
            <person name="Onuma M."/>
        </authorList>
    </citation>
    <scope>NUCLEOTIDE SEQUENCE [LARGE SCALE GENOMIC DNA]</scope>
    <source>
        <strain evidence="9 10">451A</strain>
    </source>
</reference>
<dbReference type="SUPFAM" id="SSF47576">
    <property type="entry name" value="Calponin-homology domain, CH-domain"/>
    <property type="match status" value="1"/>
</dbReference>
<feature type="compositionally biased region" description="Pro residues" evidence="5">
    <location>
        <begin position="363"/>
        <end position="375"/>
    </location>
</feature>
<keyword evidence="3" id="KW-0967">Endosome</keyword>
<dbReference type="SMART" id="SM01203">
    <property type="entry name" value="DUF3585"/>
    <property type="match status" value="1"/>
</dbReference>
<dbReference type="InterPro" id="IPR036872">
    <property type="entry name" value="CH_dom_sf"/>
</dbReference>
<protein>
    <submittedName>
        <fullName evidence="9">EH domain-binding protein 1-like protein 1</fullName>
    </submittedName>
</protein>
<evidence type="ECO:0000256" key="5">
    <source>
        <dbReference type="SAM" id="MobiDB-lite"/>
    </source>
</evidence>
<feature type="domain" description="Calponin-homology (CH)" evidence="6">
    <location>
        <begin position="233"/>
        <end position="338"/>
    </location>
</feature>
<organism evidence="9 10">
    <name type="scientific">Grus japonensis</name>
    <name type="common">Japanese crane</name>
    <name type="synonym">Red-crowned crane</name>
    <dbReference type="NCBI Taxonomy" id="30415"/>
    <lineage>
        <taxon>Eukaryota</taxon>
        <taxon>Metazoa</taxon>
        <taxon>Chordata</taxon>
        <taxon>Craniata</taxon>
        <taxon>Vertebrata</taxon>
        <taxon>Euteleostomi</taxon>
        <taxon>Archelosauria</taxon>
        <taxon>Archosauria</taxon>
        <taxon>Dinosauria</taxon>
        <taxon>Saurischia</taxon>
        <taxon>Theropoda</taxon>
        <taxon>Coelurosauria</taxon>
        <taxon>Aves</taxon>
        <taxon>Neognathae</taxon>
        <taxon>Neoaves</taxon>
        <taxon>Gruiformes</taxon>
        <taxon>Gruidae</taxon>
        <taxon>Grus</taxon>
    </lineage>
</organism>
<dbReference type="GO" id="GO:0005768">
    <property type="term" value="C:endosome"/>
    <property type="evidence" value="ECO:0007669"/>
    <property type="project" value="UniProtKB-SubCell"/>
</dbReference>
<feature type="region of interest" description="Disordered" evidence="5">
    <location>
        <begin position="149"/>
        <end position="232"/>
    </location>
</feature>
<dbReference type="PROSITE" id="PS51848">
    <property type="entry name" value="BMERB"/>
    <property type="match status" value="1"/>
</dbReference>
<dbReference type="SMART" id="SM00033">
    <property type="entry name" value="CH"/>
    <property type="match status" value="1"/>
</dbReference>
<dbReference type="Gene3D" id="1.10.418.10">
    <property type="entry name" value="Calponin-like domain"/>
    <property type="match status" value="1"/>
</dbReference>
<feature type="compositionally biased region" description="Acidic residues" evidence="5">
    <location>
        <begin position="151"/>
        <end position="168"/>
    </location>
</feature>
<evidence type="ECO:0000313" key="9">
    <source>
        <dbReference type="EMBL" id="GAB0202010.1"/>
    </source>
</evidence>
<dbReference type="PANTHER" id="PTHR23167">
    <property type="entry name" value="CALPONIN HOMOLOGY DOMAIN-CONTAINING PROTEIN DDB_G0272472-RELATED"/>
    <property type="match status" value="1"/>
</dbReference>
<keyword evidence="10" id="KW-1185">Reference proteome</keyword>
<sequence>MGSVWKRLQRAGKRAAKVRFVASFEELLVEGGRNWQPDKLTVVWTRRNRRVCSKPHSWQPGIENPYRGMVVWVVPESIEVVVTLYRDPHAATYDTKEWTFLIENESRGRRSVAAASLRLRLSASVLHEGHPTEEDMQSVASLLSRPGEVADLGDFESDPEEEEEEEEGGGGGRDAAGGDPPCPPRVTPGAAAPPVEECDRGAPGPPPQLGAQRDPPNPGVSPAPPLKITAPPPGGSGALLAWCQEATAGYRGVRVTNFSTSWRSGLAFCALLHRHHPHLLDYEALDPLDIRGNNKLAFDAFSALGVPRLLDPADLVLPPAPDRLGVLTYLSQTLAHLRDADLLRRRRSERRGDPPAGDGDIRSPPPAPPAQPPSETPAEPGAPEEEMPRLRDTSQFVVAELVALEQEQARVDARAVTLEQELRGLMQSGADPPREEQLIQEWFSLVNQKNSLLRRQDQLQLLMEEQDLERRFELLSRELRAMLATEDWLKSSAQRQREQLLLEELVSLVNQRDQLVRDLDWRERTAQEEDARLERGLDQRRRRFARRETCRIA</sequence>
<dbReference type="Pfam" id="PF12130">
    <property type="entry name" value="bMERB_dom"/>
    <property type="match status" value="1"/>
</dbReference>
<feature type="region of interest" description="Disordered" evidence="5">
    <location>
        <begin position="341"/>
        <end position="390"/>
    </location>
</feature>
<evidence type="ECO:0000256" key="1">
    <source>
        <dbReference type="ARBA" id="ARBA00004177"/>
    </source>
</evidence>
<evidence type="ECO:0000259" key="7">
    <source>
        <dbReference type="PROSITE" id="PS51840"/>
    </source>
</evidence>